<organism evidence="6">
    <name type="scientific">Eutreptiella gymnastica</name>
    <dbReference type="NCBI Taxonomy" id="73025"/>
    <lineage>
        <taxon>Eukaryota</taxon>
        <taxon>Discoba</taxon>
        <taxon>Euglenozoa</taxon>
        <taxon>Euglenida</taxon>
        <taxon>Spirocuta</taxon>
        <taxon>Euglenophyceae</taxon>
        <taxon>Eutreptiales</taxon>
        <taxon>Eutreptiaceae</taxon>
        <taxon>Eutreptiella</taxon>
    </lineage>
</organism>
<protein>
    <recommendedName>
        <fullName evidence="5">DUF155 domain-containing protein</fullName>
    </recommendedName>
</protein>
<keyword evidence="2" id="KW-0175">Coiled coil</keyword>
<accession>A0A7S4GPF2</accession>
<evidence type="ECO:0000256" key="3">
    <source>
        <dbReference type="SAM" id="MobiDB-lite"/>
    </source>
</evidence>
<keyword evidence="4" id="KW-1133">Transmembrane helix</keyword>
<feature type="domain" description="DUF155" evidence="5">
    <location>
        <begin position="128"/>
        <end position="321"/>
    </location>
</feature>
<keyword evidence="4" id="KW-0472">Membrane</keyword>
<keyword evidence="4" id="KW-0812">Transmembrane</keyword>
<dbReference type="EMBL" id="HBJA01152384">
    <property type="protein sequence ID" value="CAE0842983.1"/>
    <property type="molecule type" value="Transcribed_RNA"/>
</dbReference>
<evidence type="ECO:0000256" key="4">
    <source>
        <dbReference type="SAM" id="Phobius"/>
    </source>
</evidence>
<dbReference type="GO" id="GO:0005739">
    <property type="term" value="C:mitochondrion"/>
    <property type="evidence" value="ECO:0007669"/>
    <property type="project" value="UniProtKB-ARBA"/>
</dbReference>
<feature type="coiled-coil region" evidence="2">
    <location>
        <begin position="311"/>
        <end position="345"/>
    </location>
</feature>
<sequence>MYQRANVCNRLAWRMGAPTACRHASRRYTQATPPTVESFRPMTPPTSVPTMGAKRSTPLKKSQKDKRTRMLLGDERRTQDGQGVQTVVVMSCQEMDYLTLKEVFPTAIFNERNLAYFVDKDDSDICTFLFPYGVCVFWGVSAAERATKVDLMNANGFPPPKLRKVDFSGIREDDFFYFRHEDPEEPQGPLEPGQTRNSPTLCSRDNCNFTLRDHHPRLKLVLSHAFAHSTRLDILEQQFRKISQVTKGIAPKQRATGRIPVDWEERDIISTMGALDAIRRELEIDGSIKNVHDLFWDEDELSDLLDDTREYLEIEERANHLSGQIEFLRSQLTSLQTEIHAQRSRGDHRGAIRREWYIILLIAYEAIVVKFFDIGTSLAYLMGV</sequence>
<feature type="compositionally biased region" description="Basic residues" evidence="3">
    <location>
        <begin position="57"/>
        <end position="69"/>
    </location>
</feature>
<proteinExistence type="inferred from homology"/>
<evidence type="ECO:0000313" key="6">
    <source>
        <dbReference type="EMBL" id="CAE0842983.1"/>
    </source>
</evidence>
<gene>
    <name evidence="6" type="ORF">EGYM00163_LOCUS52143</name>
</gene>
<reference evidence="6" key="1">
    <citation type="submission" date="2021-01" db="EMBL/GenBank/DDBJ databases">
        <authorList>
            <person name="Corre E."/>
            <person name="Pelletier E."/>
            <person name="Niang G."/>
            <person name="Scheremetjew M."/>
            <person name="Finn R."/>
            <person name="Kale V."/>
            <person name="Holt S."/>
            <person name="Cochrane G."/>
            <person name="Meng A."/>
            <person name="Brown T."/>
            <person name="Cohen L."/>
        </authorList>
    </citation>
    <scope>NUCLEOTIDE SEQUENCE</scope>
    <source>
        <strain evidence="6">CCMP1594</strain>
    </source>
</reference>
<name>A0A7S4GPF2_9EUGL</name>
<dbReference type="AlphaFoldDB" id="A0A7S4GPF2"/>
<dbReference type="PANTHER" id="PTHR16255:SF1">
    <property type="entry name" value="REQUIRED FOR MEIOTIC NUCLEAR DIVISION PROTEIN 1 HOMOLOG"/>
    <property type="match status" value="1"/>
</dbReference>
<dbReference type="InterPro" id="IPR003734">
    <property type="entry name" value="DUF155"/>
</dbReference>
<feature type="region of interest" description="Disordered" evidence="3">
    <location>
        <begin position="34"/>
        <end position="69"/>
    </location>
</feature>
<dbReference type="PANTHER" id="PTHR16255">
    <property type="entry name" value="REQUIRED FOR MEIOTIC NUCLEAR DIVISION PROTEIN 1 HOMOLOG"/>
    <property type="match status" value="1"/>
</dbReference>
<dbReference type="InterPro" id="IPR051624">
    <property type="entry name" value="RMD1/Sad1-interacting"/>
</dbReference>
<evidence type="ECO:0000259" key="5">
    <source>
        <dbReference type="Pfam" id="PF02582"/>
    </source>
</evidence>
<comment type="similarity">
    <text evidence="1">Belongs to the RMD1/sif2 family.</text>
</comment>
<feature type="transmembrane region" description="Helical" evidence="4">
    <location>
        <begin position="356"/>
        <end position="382"/>
    </location>
</feature>
<evidence type="ECO:0000256" key="2">
    <source>
        <dbReference type="SAM" id="Coils"/>
    </source>
</evidence>
<dbReference type="Pfam" id="PF02582">
    <property type="entry name" value="DUF155"/>
    <property type="match status" value="1"/>
</dbReference>
<evidence type="ECO:0000256" key="1">
    <source>
        <dbReference type="ARBA" id="ARBA00008306"/>
    </source>
</evidence>